<dbReference type="InterPro" id="IPR017938">
    <property type="entry name" value="Riboflavin_synthase-like_b-brl"/>
</dbReference>
<dbReference type="PANTHER" id="PTHR30157">
    <property type="entry name" value="FERRIC REDUCTASE, NADPH-DEPENDENT"/>
    <property type="match status" value="1"/>
</dbReference>
<reference evidence="2 3" key="1">
    <citation type="journal article" date="2019" name="Int. J. Syst. Evol. Microbiol.">
        <title>The Global Catalogue of Microorganisms (GCM) 10K type strain sequencing project: providing services to taxonomists for standard genome sequencing and annotation.</title>
        <authorList>
            <consortium name="The Broad Institute Genomics Platform"/>
            <consortium name="The Broad Institute Genome Sequencing Center for Infectious Disease"/>
            <person name="Wu L."/>
            <person name="Ma J."/>
        </authorList>
    </citation>
    <scope>NUCLEOTIDE SEQUENCE [LARGE SCALE GENOMIC DNA]</scope>
    <source>
        <strain evidence="2 3">JCM 7356</strain>
    </source>
</reference>
<dbReference type="InterPro" id="IPR039261">
    <property type="entry name" value="FNR_nucleotide-bd"/>
</dbReference>
<dbReference type="Gene3D" id="3.40.50.80">
    <property type="entry name" value="Nucleotide-binding domain of ferredoxin-NADP reductase (FNR) module"/>
    <property type="match status" value="1"/>
</dbReference>
<dbReference type="Pfam" id="PF04954">
    <property type="entry name" value="SIP"/>
    <property type="match status" value="1"/>
</dbReference>
<proteinExistence type="predicted"/>
<dbReference type="Proteomes" id="UP001500305">
    <property type="component" value="Unassembled WGS sequence"/>
</dbReference>
<dbReference type="InterPro" id="IPR013113">
    <property type="entry name" value="SIP_FAD-bd"/>
</dbReference>
<dbReference type="Gene3D" id="2.40.30.10">
    <property type="entry name" value="Translation factors"/>
    <property type="match status" value="1"/>
</dbReference>
<protein>
    <submittedName>
        <fullName evidence="2">Siderophore-interacting protein</fullName>
    </submittedName>
</protein>
<evidence type="ECO:0000313" key="3">
    <source>
        <dbReference type="Proteomes" id="UP001500305"/>
    </source>
</evidence>
<dbReference type="SUPFAM" id="SSF63380">
    <property type="entry name" value="Riboflavin synthase domain-like"/>
    <property type="match status" value="1"/>
</dbReference>
<gene>
    <name evidence="2" type="ORF">GCM10010430_56640</name>
</gene>
<feature type="domain" description="FAD-binding FR-type" evidence="1">
    <location>
        <begin position="4"/>
        <end position="155"/>
    </location>
</feature>
<evidence type="ECO:0000313" key="2">
    <source>
        <dbReference type="EMBL" id="GAA2264643.1"/>
    </source>
</evidence>
<dbReference type="PANTHER" id="PTHR30157:SF0">
    <property type="entry name" value="NADPH-DEPENDENT FERRIC-CHELATE REDUCTASE"/>
    <property type="match status" value="1"/>
</dbReference>
<dbReference type="InterPro" id="IPR017927">
    <property type="entry name" value="FAD-bd_FR_type"/>
</dbReference>
<accession>A0ABN3EPJ7</accession>
<organism evidence="2 3">
    <name type="scientific">Kitasatospora cystarginea</name>
    <dbReference type="NCBI Taxonomy" id="58350"/>
    <lineage>
        <taxon>Bacteria</taxon>
        <taxon>Bacillati</taxon>
        <taxon>Actinomycetota</taxon>
        <taxon>Actinomycetes</taxon>
        <taxon>Kitasatosporales</taxon>
        <taxon>Streptomycetaceae</taxon>
        <taxon>Kitasatospora</taxon>
    </lineage>
</organism>
<dbReference type="InterPro" id="IPR007037">
    <property type="entry name" value="SIP_rossman_dom"/>
</dbReference>
<comment type="caution">
    <text evidence="2">The sequence shown here is derived from an EMBL/GenBank/DDBJ whole genome shotgun (WGS) entry which is preliminary data.</text>
</comment>
<dbReference type="PROSITE" id="PS51384">
    <property type="entry name" value="FAD_FR"/>
    <property type="match status" value="1"/>
</dbReference>
<dbReference type="CDD" id="cd06193">
    <property type="entry name" value="siderophore_interacting"/>
    <property type="match status" value="1"/>
</dbReference>
<dbReference type="RefSeq" id="WP_344639340.1">
    <property type="nucleotide sequence ID" value="NZ_BAAATR010000031.1"/>
</dbReference>
<name>A0ABN3EPJ7_9ACTN</name>
<keyword evidence="3" id="KW-1185">Reference proteome</keyword>
<dbReference type="InterPro" id="IPR039374">
    <property type="entry name" value="SIP_fam"/>
</dbReference>
<evidence type="ECO:0000259" key="1">
    <source>
        <dbReference type="PROSITE" id="PS51384"/>
    </source>
</evidence>
<dbReference type="Pfam" id="PF08021">
    <property type="entry name" value="FAD_binding_9"/>
    <property type="match status" value="1"/>
</dbReference>
<sequence>MEEQLVSFLTVAAVRRLSPHMVRITFTGKALGDLARWPDQQLKLIFPRPGQSVPRLPVPGKGSDAMRWYQAYLAIPENERPWLRSYTVRAHHPDRSAIDIDFVLHGDPHLESYEQPGRAPDGRGDGLGPATRWALAAQPGDVIGRYGPSADYARPLGAADWYLLVGDQTALPAIATLLESLPEGARALAWIEVGEAADEQRIDSRAEVSLHWLHRDGTLPGRGGALLEAVRGAEFPAGSAFAWLAGESSEVRALRRHLVHDRGLGKQSIEFTGYWRLKLSQDDAPTPEDLAEARERLAQARAGGAGEG</sequence>
<dbReference type="EMBL" id="BAAATR010000031">
    <property type="protein sequence ID" value="GAA2264643.1"/>
    <property type="molecule type" value="Genomic_DNA"/>
</dbReference>